<gene>
    <name evidence="1" type="ORF">CES85_1645</name>
</gene>
<reference evidence="1 2" key="1">
    <citation type="submission" date="2017-07" db="EMBL/GenBank/DDBJ databases">
        <title>Phylogenetic study on the rhizospheric bacterium Ochrobactrum sp. A44.</title>
        <authorList>
            <person name="Krzyzanowska D.M."/>
            <person name="Ossowicki A."/>
            <person name="Rajewska M."/>
            <person name="Maciag T."/>
            <person name="Kaczynski Z."/>
            <person name="Czerwicka M."/>
            <person name="Jafra S."/>
        </authorList>
    </citation>
    <scope>NUCLEOTIDE SEQUENCE [LARGE SCALE GENOMIC DNA]</scope>
    <source>
        <strain evidence="1 2">A44</strain>
    </source>
</reference>
<dbReference type="AlphaFoldDB" id="A0A248UHA3"/>
<dbReference type="EMBL" id="CP022604">
    <property type="protein sequence ID" value="ASV86048.1"/>
    <property type="molecule type" value="Genomic_DNA"/>
</dbReference>
<dbReference type="CDD" id="cd00093">
    <property type="entry name" value="HTH_XRE"/>
    <property type="match status" value="1"/>
</dbReference>
<dbReference type="Proteomes" id="UP000215256">
    <property type="component" value="Chromosome 1"/>
</dbReference>
<accession>A0A248UHA3</accession>
<proteinExistence type="predicted"/>
<evidence type="ECO:0000313" key="1">
    <source>
        <dbReference type="EMBL" id="ASV86048.1"/>
    </source>
</evidence>
<evidence type="ECO:0008006" key="3">
    <source>
        <dbReference type="Google" id="ProtNLM"/>
    </source>
</evidence>
<protein>
    <recommendedName>
        <fullName evidence="3">Tail fiber protein</fullName>
    </recommendedName>
</protein>
<organism evidence="1 2">
    <name type="scientific">Ochrobactrum quorumnocens</name>
    <dbReference type="NCBI Taxonomy" id="271865"/>
    <lineage>
        <taxon>Bacteria</taxon>
        <taxon>Pseudomonadati</taxon>
        <taxon>Pseudomonadota</taxon>
        <taxon>Alphaproteobacteria</taxon>
        <taxon>Hyphomicrobiales</taxon>
        <taxon>Brucellaceae</taxon>
        <taxon>Brucella/Ochrobactrum group</taxon>
        <taxon>Ochrobactrum</taxon>
    </lineage>
</organism>
<evidence type="ECO:0000313" key="2">
    <source>
        <dbReference type="Proteomes" id="UP000215256"/>
    </source>
</evidence>
<dbReference type="InterPro" id="IPR001387">
    <property type="entry name" value="Cro/C1-type_HTH"/>
</dbReference>
<name>A0A248UHA3_9HYPH</name>
<sequence>MEEVAKIATSLIAIDAKLKSSETALSTHKHKFTDLLERPTTLGGYGITDGMTATEVAAAIQQAVSDLVNGSGAALDTLKELADALGNDPEFATTVSNALALRIRVDAAQSFSLAQKAQGRSNLDALGTVDKGKEGGVASLDGNGKVPSTQLPTMDYLPRAGGTLSGALQIQAPGNKVIRFLRADGTRSAAIYANPDADTGLNIHVDDAAGTNTKFFAFGHDGVFRSPGSIAAGASGVLEGNGNVWGSAYGASGNLLTWLANTGTYLSAAAYPRRSDGAKMTFQWSGQPGQPAWLWGGNGDGTAFQVWNPANFNVNWANGAAYADRLGNNGWTLGDVQNYINDRAYWRTQEYLLAELIPVGGYTLAGPTGNETIGIGADRSGVQLYYKNTVNNSSAGQINYGTWRNVASSASQTGPSLFKRIG</sequence>
<dbReference type="KEGG" id="och:CES85_1645"/>